<protein>
    <submittedName>
        <fullName evidence="1">Uncharacterized protein</fullName>
    </submittedName>
</protein>
<evidence type="ECO:0000313" key="1">
    <source>
        <dbReference type="EMBL" id="KRY26879.1"/>
    </source>
</evidence>
<reference evidence="1 2" key="1">
    <citation type="submission" date="2015-01" db="EMBL/GenBank/DDBJ databases">
        <title>Evolution of Trichinella species and genotypes.</title>
        <authorList>
            <person name="Korhonen P.K."/>
            <person name="Edoardo P."/>
            <person name="Giuseppe L.R."/>
            <person name="Gasser R.B."/>
        </authorList>
    </citation>
    <scope>NUCLEOTIDE SEQUENCE [LARGE SCALE GENOMIC DNA]</scope>
    <source>
        <strain evidence="1">ISS3</strain>
    </source>
</reference>
<proteinExistence type="predicted"/>
<dbReference type="AlphaFoldDB" id="A0A0V1AQ08"/>
<gene>
    <name evidence="1" type="ORF">T01_15539</name>
</gene>
<evidence type="ECO:0000313" key="2">
    <source>
        <dbReference type="Proteomes" id="UP000054776"/>
    </source>
</evidence>
<name>A0A0V1AQ08_TRISP</name>
<keyword evidence="2" id="KW-1185">Reference proteome</keyword>
<dbReference type="InParanoid" id="A0A0V1AQ08"/>
<dbReference type="EMBL" id="JYDH01000316">
    <property type="protein sequence ID" value="KRY26879.1"/>
    <property type="molecule type" value="Genomic_DNA"/>
</dbReference>
<organism evidence="1 2">
    <name type="scientific">Trichinella spiralis</name>
    <name type="common">Trichina worm</name>
    <dbReference type="NCBI Taxonomy" id="6334"/>
    <lineage>
        <taxon>Eukaryota</taxon>
        <taxon>Metazoa</taxon>
        <taxon>Ecdysozoa</taxon>
        <taxon>Nematoda</taxon>
        <taxon>Enoplea</taxon>
        <taxon>Dorylaimia</taxon>
        <taxon>Trichinellida</taxon>
        <taxon>Trichinellidae</taxon>
        <taxon>Trichinella</taxon>
    </lineage>
</organism>
<dbReference type="OrthoDB" id="5917074at2759"/>
<dbReference type="Proteomes" id="UP000054776">
    <property type="component" value="Unassembled WGS sequence"/>
</dbReference>
<sequence>MTSSSFNQYTPRALPSSFSPVSHTSGLGRVAKRSTRLLAHFLRWNPPFRRNSGTLLINAATSDSSSQLITKSSTYMLDRARLMITSHSSGFRSACALITFIARYGEHANPKHTRVSRYTRTGESCTQLRHRKRQASRSSTRSATCSLHCDLVLSEAEQNAHQIGLQIRARFKALIERYTTIFCRPVKHYSTF</sequence>
<accession>A0A0V1AQ08</accession>
<comment type="caution">
    <text evidence="1">The sequence shown here is derived from an EMBL/GenBank/DDBJ whole genome shotgun (WGS) entry which is preliminary data.</text>
</comment>